<comment type="caution">
    <text evidence="2">The sequence shown here is derived from an EMBL/GenBank/DDBJ whole genome shotgun (WGS) entry which is preliminary data.</text>
</comment>
<name>A0AAW1PUQ7_9CHLO</name>
<accession>A0AAW1PUQ7</accession>
<dbReference type="SUPFAM" id="SSF51182">
    <property type="entry name" value="RmlC-like cupins"/>
    <property type="match status" value="1"/>
</dbReference>
<protein>
    <recommendedName>
        <fullName evidence="4">Cupin type-1 domain-containing protein</fullName>
    </recommendedName>
</protein>
<keyword evidence="3" id="KW-1185">Reference proteome</keyword>
<dbReference type="AlphaFoldDB" id="A0AAW1PUQ7"/>
<feature type="chain" id="PRO_5043475139" description="Cupin type-1 domain-containing protein" evidence="1">
    <location>
        <begin position="18"/>
        <end position="119"/>
    </location>
</feature>
<organism evidence="2 3">
    <name type="scientific">[Myrmecia] bisecta</name>
    <dbReference type="NCBI Taxonomy" id="41462"/>
    <lineage>
        <taxon>Eukaryota</taxon>
        <taxon>Viridiplantae</taxon>
        <taxon>Chlorophyta</taxon>
        <taxon>core chlorophytes</taxon>
        <taxon>Trebouxiophyceae</taxon>
        <taxon>Trebouxiales</taxon>
        <taxon>Trebouxiaceae</taxon>
        <taxon>Myrmecia</taxon>
    </lineage>
</organism>
<evidence type="ECO:0008006" key="4">
    <source>
        <dbReference type="Google" id="ProtNLM"/>
    </source>
</evidence>
<keyword evidence="1" id="KW-0732">Signal</keyword>
<gene>
    <name evidence="2" type="ORF">WJX72_011596</name>
</gene>
<reference evidence="2 3" key="1">
    <citation type="journal article" date="2024" name="Nat. Commun.">
        <title>Phylogenomics reveals the evolutionary origins of lichenization in chlorophyte algae.</title>
        <authorList>
            <person name="Puginier C."/>
            <person name="Libourel C."/>
            <person name="Otte J."/>
            <person name="Skaloud P."/>
            <person name="Haon M."/>
            <person name="Grisel S."/>
            <person name="Petersen M."/>
            <person name="Berrin J.G."/>
            <person name="Delaux P.M."/>
            <person name="Dal Grande F."/>
            <person name="Keller J."/>
        </authorList>
    </citation>
    <scope>NUCLEOTIDE SEQUENCE [LARGE SCALE GENOMIC DNA]</scope>
    <source>
        <strain evidence="2 3">SAG 2043</strain>
    </source>
</reference>
<dbReference type="Proteomes" id="UP001489004">
    <property type="component" value="Unassembled WGS sequence"/>
</dbReference>
<sequence>MAPIALLFLALLCAVSAQNAPAPIAAPPIPPANTQEVEYLTEQTNREQFPGDALGNSLSQIAFSTPIGVQTGAGLPANPIFATLPNGGLYTNINALEPCALVLPHHHPRASEHFYILQD</sequence>
<feature type="signal peptide" evidence="1">
    <location>
        <begin position="1"/>
        <end position="17"/>
    </location>
</feature>
<evidence type="ECO:0000313" key="3">
    <source>
        <dbReference type="Proteomes" id="UP001489004"/>
    </source>
</evidence>
<dbReference type="InterPro" id="IPR011051">
    <property type="entry name" value="RmlC_Cupin_sf"/>
</dbReference>
<evidence type="ECO:0000256" key="1">
    <source>
        <dbReference type="SAM" id="SignalP"/>
    </source>
</evidence>
<evidence type="ECO:0000313" key="2">
    <source>
        <dbReference type="EMBL" id="KAK9813261.1"/>
    </source>
</evidence>
<dbReference type="EMBL" id="JALJOR010000008">
    <property type="protein sequence ID" value="KAK9813261.1"/>
    <property type="molecule type" value="Genomic_DNA"/>
</dbReference>
<proteinExistence type="predicted"/>